<comment type="caution">
    <text evidence="10">The sequence shown here is derived from an EMBL/GenBank/DDBJ whole genome shotgun (WGS) entry which is preliminary data.</text>
</comment>
<evidence type="ECO:0000256" key="2">
    <source>
        <dbReference type="ARBA" id="ARBA00006448"/>
    </source>
</evidence>
<feature type="transmembrane region" description="Helical" evidence="7">
    <location>
        <begin position="6"/>
        <end position="26"/>
    </location>
</feature>
<feature type="domain" description="YetF-like N-terminal transmembrane" evidence="9">
    <location>
        <begin position="8"/>
        <end position="81"/>
    </location>
</feature>
<organism evidence="10 11">
    <name type="scientific">Cytobacillus citreus</name>
    <dbReference type="NCBI Taxonomy" id="2833586"/>
    <lineage>
        <taxon>Bacteria</taxon>
        <taxon>Bacillati</taxon>
        <taxon>Bacillota</taxon>
        <taxon>Bacilli</taxon>
        <taxon>Bacillales</taxon>
        <taxon>Bacillaceae</taxon>
        <taxon>Cytobacillus</taxon>
    </lineage>
</organism>
<evidence type="ECO:0000256" key="7">
    <source>
        <dbReference type="SAM" id="Phobius"/>
    </source>
</evidence>
<dbReference type="Pfam" id="PF20730">
    <property type="entry name" value="YetF_N"/>
    <property type="match status" value="1"/>
</dbReference>
<proteinExistence type="inferred from homology"/>
<evidence type="ECO:0000256" key="4">
    <source>
        <dbReference type="ARBA" id="ARBA00022692"/>
    </source>
</evidence>
<keyword evidence="6 7" id="KW-0472">Membrane</keyword>
<comment type="similarity">
    <text evidence="2">Belongs to the UPF0702 family.</text>
</comment>
<accession>A0ABS5NNI3</accession>
<feature type="transmembrane region" description="Helical" evidence="7">
    <location>
        <begin position="38"/>
        <end position="55"/>
    </location>
</feature>
<gene>
    <name evidence="10" type="ORF">KHA94_03795</name>
</gene>
<keyword evidence="11" id="KW-1185">Reference proteome</keyword>
<keyword evidence="3" id="KW-1003">Cell membrane</keyword>
<feature type="transmembrane region" description="Helical" evidence="7">
    <location>
        <begin position="61"/>
        <end position="81"/>
    </location>
</feature>
<keyword evidence="5 7" id="KW-1133">Transmembrane helix</keyword>
<evidence type="ECO:0000256" key="6">
    <source>
        <dbReference type="ARBA" id="ARBA00023136"/>
    </source>
</evidence>
<dbReference type="Gene3D" id="3.30.240.20">
    <property type="entry name" value="bsu07140 like domains"/>
    <property type="match status" value="2"/>
</dbReference>
<dbReference type="InterPro" id="IPR048454">
    <property type="entry name" value="YetF_N"/>
</dbReference>
<dbReference type="InterPro" id="IPR007353">
    <property type="entry name" value="DUF421"/>
</dbReference>
<protein>
    <submittedName>
        <fullName evidence="10">DUF421 domain-containing protein</fullName>
    </submittedName>
</protein>
<dbReference type="EMBL" id="JAGYPM010000001">
    <property type="protein sequence ID" value="MBS4189345.1"/>
    <property type="molecule type" value="Genomic_DNA"/>
</dbReference>
<evidence type="ECO:0000256" key="5">
    <source>
        <dbReference type="ARBA" id="ARBA00022989"/>
    </source>
</evidence>
<comment type="subcellular location">
    <subcellularLocation>
        <location evidence="1">Cell membrane</location>
        <topology evidence="1">Multi-pass membrane protein</topology>
    </subcellularLocation>
</comment>
<evidence type="ECO:0000313" key="10">
    <source>
        <dbReference type="EMBL" id="MBS4189345.1"/>
    </source>
</evidence>
<dbReference type="InterPro" id="IPR023090">
    <property type="entry name" value="UPF0702_alpha/beta_dom_sf"/>
</dbReference>
<evidence type="ECO:0000256" key="3">
    <source>
        <dbReference type="ARBA" id="ARBA00022475"/>
    </source>
</evidence>
<feature type="domain" description="YetF C-terminal" evidence="8">
    <location>
        <begin position="84"/>
        <end position="217"/>
    </location>
</feature>
<evidence type="ECO:0000259" key="8">
    <source>
        <dbReference type="Pfam" id="PF04239"/>
    </source>
</evidence>
<dbReference type="Proteomes" id="UP000681027">
    <property type="component" value="Unassembled WGS sequence"/>
</dbReference>
<reference evidence="10 11" key="1">
    <citation type="submission" date="2021-05" db="EMBL/GenBank/DDBJ databases">
        <title>Novel Bacillus species.</title>
        <authorList>
            <person name="Liu G."/>
        </authorList>
    </citation>
    <scope>NUCLEOTIDE SEQUENCE [LARGE SCALE GENOMIC DNA]</scope>
    <source>
        <strain evidence="10 11">FJAT-49705</strain>
    </source>
</reference>
<dbReference type="PANTHER" id="PTHR34582:SF5">
    <property type="entry name" value="UPF0702 TRANSMEMBRANE PROTEIN YETF"/>
    <property type="match status" value="1"/>
</dbReference>
<evidence type="ECO:0000259" key="9">
    <source>
        <dbReference type="Pfam" id="PF20730"/>
    </source>
</evidence>
<dbReference type="Pfam" id="PF04239">
    <property type="entry name" value="DUF421"/>
    <property type="match status" value="1"/>
</dbReference>
<name>A0ABS5NNI3_9BACI</name>
<evidence type="ECO:0000313" key="11">
    <source>
        <dbReference type="Proteomes" id="UP000681027"/>
    </source>
</evidence>
<keyword evidence="4 7" id="KW-0812">Transmembrane</keyword>
<dbReference type="PANTHER" id="PTHR34582">
    <property type="entry name" value="UPF0702 TRANSMEMBRANE PROTEIN YCAP"/>
    <property type="match status" value="1"/>
</dbReference>
<sequence length="227" mass="26126">MDGMSFGFIIMKLIIGLICLYFILIVTGRKSFSQLTPLHFIFILLLDDFLGHVIYENDVSIFKFLFAIGFWTLLILTLDFITLKYTKIRNLLHGNPVIIIRNGIIDRNAVKKTKLDLNQILSLLRQKSVFSVREVEFALLEPNGQISISLKSKYKPPSIGDFNLPERKVNLPLTLIMDGNILRDNLKECGMDEKWLLDELCAKGFNNTNNIYYAEWKEIDGLHISPK</sequence>
<evidence type="ECO:0000256" key="1">
    <source>
        <dbReference type="ARBA" id="ARBA00004651"/>
    </source>
</evidence>